<evidence type="ECO:0000256" key="6">
    <source>
        <dbReference type="ARBA" id="ARBA00023203"/>
    </source>
</evidence>
<keyword evidence="6" id="KW-0009">Actin-binding</keyword>
<dbReference type="InterPro" id="IPR011993">
    <property type="entry name" value="PH-like_dom_sf"/>
</dbReference>
<keyword evidence="5" id="KW-0729">SH3-binding</keyword>
<comment type="subcellular location">
    <subcellularLocation>
        <location evidence="2">Cell projection</location>
        <location evidence="2">Lamellipodium</location>
    </subcellularLocation>
    <subcellularLocation>
        <location evidence="1">Cytoplasm</location>
        <location evidence="1">Cytoskeleton</location>
    </subcellularLocation>
</comment>
<evidence type="ECO:0000256" key="2">
    <source>
        <dbReference type="ARBA" id="ARBA00004510"/>
    </source>
</evidence>
<dbReference type="AlphaFoldDB" id="A0A3M0LG37"/>
<feature type="region of interest" description="Disordered" evidence="10">
    <location>
        <begin position="148"/>
        <end position="174"/>
    </location>
</feature>
<evidence type="ECO:0000259" key="11">
    <source>
        <dbReference type="PROSITE" id="PS50229"/>
    </source>
</evidence>
<dbReference type="EMBL" id="QRBI01000002">
    <property type="protein sequence ID" value="RMC22984.1"/>
    <property type="molecule type" value="Genomic_DNA"/>
</dbReference>
<dbReference type="InterPro" id="IPR038023">
    <property type="entry name" value="VASP_sf"/>
</dbReference>
<dbReference type="Gene3D" id="2.30.29.30">
    <property type="entry name" value="Pleckstrin-homology domain (PH domain)/Phosphotyrosine-binding domain (PTB)"/>
    <property type="match status" value="1"/>
</dbReference>
<dbReference type="InterPro" id="IPR000697">
    <property type="entry name" value="WH1/EVH1_dom"/>
</dbReference>
<evidence type="ECO:0000313" key="13">
    <source>
        <dbReference type="Proteomes" id="UP000269221"/>
    </source>
</evidence>
<name>A0A3M0LG37_HIRRU</name>
<evidence type="ECO:0000256" key="1">
    <source>
        <dbReference type="ARBA" id="ARBA00004245"/>
    </source>
</evidence>
<dbReference type="GO" id="GO:0030036">
    <property type="term" value="P:actin cytoskeleton organization"/>
    <property type="evidence" value="ECO:0007669"/>
    <property type="project" value="TreeGrafter"/>
</dbReference>
<dbReference type="Proteomes" id="UP000269221">
    <property type="component" value="Unassembled WGS sequence"/>
</dbReference>
<keyword evidence="13" id="KW-1185">Reference proteome</keyword>
<keyword evidence="4" id="KW-0963">Cytoplasm</keyword>
<dbReference type="SUPFAM" id="SSF118370">
    <property type="entry name" value="Vasodilator-stimulated phosphoprotein, VASP, tetramerisation domain"/>
    <property type="match status" value="1"/>
</dbReference>
<dbReference type="GO" id="GO:0003779">
    <property type="term" value="F:actin binding"/>
    <property type="evidence" value="ECO:0007669"/>
    <property type="project" value="UniProtKB-KW"/>
</dbReference>
<keyword evidence="7" id="KW-0206">Cytoskeleton</keyword>
<dbReference type="GO" id="GO:0030027">
    <property type="term" value="C:lamellipodium"/>
    <property type="evidence" value="ECO:0007669"/>
    <property type="project" value="UniProtKB-SubCell"/>
</dbReference>
<comment type="similarity">
    <text evidence="3">Belongs to the Ena/VASP family.</text>
</comment>
<gene>
    <name evidence="12" type="ORF">DUI87_00011</name>
</gene>
<dbReference type="GO" id="GO:0005856">
    <property type="term" value="C:cytoskeleton"/>
    <property type="evidence" value="ECO:0007669"/>
    <property type="project" value="UniProtKB-SubCell"/>
</dbReference>
<dbReference type="PANTHER" id="PTHR11202">
    <property type="entry name" value="SPROUTY-RELATED, EVH1 DOMAIN-CONTAINING PROTEIN FAMILY MEMBER"/>
    <property type="match status" value="1"/>
</dbReference>
<dbReference type="OrthoDB" id="31170at2759"/>
<dbReference type="InterPro" id="IPR014885">
    <property type="entry name" value="VASP_tetra"/>
</dbReference>
<feature type="domain" description="WH1" evidence="11">
    <location>
        <begin position="26"/>
        <end position="141"/>
    </location>
</feature>
<evidence type="ECO:0000256" key="5">
    <source>
        <dbReference type="ARBA" id="ARBA00023036"/>
    </source>
</evidence>
<dbReference type="GO" id="GO:0001843">
    <property type="term" value="P:neural tube closure"/>
    <property type="evidence" value="ECO:0007669"/>
    <property type="project" value="TreeGrafter"/>
</dbReference>
<proteinExistence type="inferred from homology"/>
<dbReference type="STRING" id="333673.A0A3M0LG37"/>
<dbReference type="Pfam" id="PF08776">
    <property type="entry name" value="VASP_tetra"/>
    <property type="match status" value="1"/>
</dbReference>
<dbReference type="GO" id="GO:0030838">
    <property type="term" value="P:positive regulation of actin filament polymerization"/>
    <property type="evidence" value="ECO:0007669"/>
    <property type="project" value="TreeGrafter"/>
</dbReference>
<feature type="region of interest" description="Disordered" evidence="10">
    <location>
        <begin position="1"/>
        <end position="28"/>
    </location>
</feature>
<dbReference type="GO" id="GO:0017124">
    <property type="term" value="F:SH3 domain binding"/>
    <property type="evidence" value="ECO:0007669"/>
    <property type="project" value="UniProtKB-KW"/>
</dbReference>
<evidence type="ECO:0000256" key="8">
    <source>
        <dbReference type="ARBA" id="ARBA00023273"/>
    </source>
</evidence>
<dbReference type="PROSITE" id="PS50229">
    <property type="entry name" value="WH1"/>
    <property type="match status" value="1"/>
</dbReference>
<evidence type="ECO:0000256" key="7">
    <source>
        <dbReference type="ARBA" id="ARBA00023212"/>
    </source>
</evidence>
<dbReference type="SMART" id="SM00461">
    <property type="entry name" value="WH1"/>
    <property type="match status" value="1"/>
</dbReference>
<dbReference type="GO" id="GO:0007411">
    <property type="term" value="P:axon guidance"/>
    <property type="evidence" value="ECO:0007669"/>
    <property type="project" value="TreeGrafter"/>
</dbReference>
<feature type="coiled-coil region" evidence="9">
    <location>
        <begin position="178"/>
        <end position="205"/>
    </location>
</feature>
<comment type="caution">
    <text evidence="12">The sequence shown here is derived from an EMBL/GenBank/DDBJ whole genome shotgun (WGS) entry which is preliminary data.</text>
</comment>
<dbReference type="Pfam" id="PF00568">
    <property type="entry name" value="WH1"/>
    <property type="match status" value="1"/>
</dbReference>
<evidence type="ECO:0000256" key="4">
    <source>
        <dbReference type="ARBA" id="ARBA00022490"/>
    </source>
</evidence>
<keyword evidence="8" id="KW-0966">Cell projection</keyword>
<sequence length="213" mass="23728">MGGGASRRDRRVRPPPPPEGPGPAAAASMSERVLCSARAAVLLYEEGQKLWVPAGGPPQSPSCVQLFHQPGTTCFRLVGRRLHPEQQVVLNCPLGRGLRYSQATPQFHQWREGRRVWGLSFAAPAEAAQFAAAVLRALQALEQEPVRRPWEKSSSTLPRMKSAVPAAPSESHSELDLERFKLELLEEVRRELQKMKEEILEVFVTELRKRNGP</sequence>
<dbReference type="GO" id="GO:0005522">
    <property type="term" value="F:profilin binding"/>
    <property type="evidence" value="ECO:0007669"/>
    <property type="project" value="TreeGrafter"/>
</dbReference>
<reference evidence="12 13" key="1">
    <citation type="submission" date="2018-07" db="EMBL/GenBank/DDBJ databases">
        <title>A high quality draft genome assembly of the barn swallow (H. rustica rustica).</title>
        <authorList>
            <person name="Formenti G."/>
            <person name="Chiara M."/>
            <person name="Poveda L."/>
            <person name="Francoijs K.-J."/>
            <person name="Bonisoli-Alquati A."/>
            <person name="Canova L."/>
            <person name="Gianfranceschi L."/>
            <person name="Horner D.S."/>
            <person name="Saino N."/>
        </authorList>
    </citation>
    <scope>NUCLEOTIDE SEQUENCE [LARGE SCALE GENOMIC DNA]</scope>
    <source>
        <strain evidence="12">Chelidonia</strain>
        <tissue evidence="12">Blood</tissue>
    </source>
</reference>
<accession>A0A3M0LG37</accession>
<evidence type="ECO:0000256" key="9">
    <source>
        <dbReference type="SAM" id="Coils"/>
    </source>
</evidence>
<dbReference type="SUPFAM" id="SSF50729">
    <property type="entry name" value="PH domain-like"/>
    <property type="match status" value="1"/>
</dbReference>
<evidence type="ECO:0000256" key="10">
    <source>
        <dbReference type="SAM" id="MobiDB-lite"/>
    </source>
</evidence>
<dbReference type="PANTHER" id="PTHR11202:SF12">
    <property type="entry name" value="VASODILATOR-STIMULATED PHOSPHOPROTEIN"/>
    <property type="match status" value="1"/>
</dbReference>
<keyword evidence="9" id="KW-0175">Coiled coil</keyword>
<dbReference type="GO" id="GO:0005737">
    <property type="term" value="C:cytoplasm"/>
    <property type="evidence" value="ECO:0007669"/>
    <property type="project" value="UniProtKB-ARBA"/>
</dbReference>
<evidence type="ECO:0000256" key="3">
    <source>
        <dbReference type="ARBA" id="ARBA00009785"/>
    </source>
</evidence>
<protein>
    <recommendedName>
        <fullName evidence="11">WH1 domain-containing protein</fullName>
    </recommendedName>
</protein>
<organism evidence="12 13">
    <name type="scientific">Hirundo rustica rustica</name>
    <dbReference type="NCBI Taxonomy" id="333673"/>
    <lineage>
        <taxon>Eukaryota</taxon>
        <taxon>Metazoa</taxon>
        <taxon>Chordata</taxon>
        <taxon>Craniata</taxon>
        <taxon>Vertebrata</taxon>
        <taxon>Euteleostomi</taxon>
        <taxon>Archelosauria</taxon>
        <taxon>Archosauria</taxon>
        <taxon>Dinosauria</taxon>
        <taxon>Saurischia</taxon>
        <taxon>Theropoda</taxon>
        <taxon>Coelurosauria</taxon>
        <taxon>Aves</taxon>
        <taxon>Neognathae</taxon>
        <taxon>Neoaves</taxon>
        <taxon>Telluraves</taxon>
        <taxon>Australaves</taxon>
        <taxon>Passeriformes</taxon>
        <taxon>Sylvioidea</taxon>
        <taxon>Hirundinidae</taxon>
        <taxon>Hirundo</taxon>
    </lineage>
</organism>
<dbReference type="Gene3D" id="1.20.5.1160">
    <property type="entry name" value="Vasodilator-stimulated phosphoprotein"/>
    <property type="match status" value="1"/>
</dbReference>
<evidence type="ECO:0000313" key="12">
    <source>
        <dbReference type="EMBL" id="RMC22984.1"/>
    </source>
</evidence>